<accession>A0A084SWD8</accession>
<keyword evidence="10" id="KW-0560">Oxidoreductase</keyword>
<evidence type="ECO:0000256" key="2">
    <source>
        <dbReference type="ARBA" id="ARBA00012293"/>
    </source>
</evidence>
<comment type="caution">
    <text evidence="12">The sequence shown here is derived from an EMBL/GenBank/DDBJ whole genome shotgun (WGS) entry which is preliminary data.</text>
</comment>
<keyword evidence="10" id="KW-0479">Metal-binding</keyword>
<dbReference type="Pfam" id="PF03171">
    <property type="entry name" value="2OG-FeII_Oxy"/>
    <property type="match status" value="1"/>
</dbReference>
<feature type="domain" description="Fe2OG dioxygenase" evidence="11">
    <location>
        <begin position="173"/>
        <end position="280"/>
    </location>
</feature>
<evidence type="ECO:0000313" key="13">
    <source>
        <dbReference type="Proteomes" id="UP000028547"/>
    </source>
</evidence>
<dbReference type="Gene3D" id="2.60.120.330">
    <property type="entry name" value="B-lactam Antibiotic, Isopenicillin N Synthase, Chain"/>
    <property type="match status" value="1"/>
</dbReference>
<keyword evidence="10" id="KW-0408">Iron</keyword>
<keyword evidence="5" id="KW-0266">Ethylene biosynthesis</keyword>
<reference evidence="12 13" key="1">
    <citation type="submission" date="2014-07" db="EMBL/GenBank/DDBJ databases">
        <title>Draft Genome Sequence of Gephyronic Acid Producer, Cystobacter violaceus Strain Cb vi76.</title>
        <authorList>
            <person name="Stevens D.C."/>
            <person name="Young J."/>
            <person name="Carmichael R."/>
            <person name="Tan J."/>
            <person name="Taylor R.E."/>
        </authorList>
    </citation>
    <scope>NUCLEOTIDE SEQUENCE [LARGE SCALE GENOMIC DNA]</scope>
    <source>
        <strain evidence="12 13">Cb vi76</strain>
    </source>
</reference>
<proteinExistence type="inferred from homology"/>
<evidence type="ECO:0000256" key="7">
    <source>
        <dbReference type="ARBA" id="ARBA00031282"/>
    </source>
</evidence>
<dbReference type="EC" id="1.13.12.19" evidence="3"/>
<dbReference type="InterPro" id="IPR027443">
    <property type="entry name" value="IPNS-like_sf"/>
</dbReference>
<evidence type="ECO:0000256" key="9">
    <source>
        <dbReference type="ARBA" id="ARBA00049359"/>
    </source>
</evidence>
<dbReference type="InterPro" id="IPR050231">
    <property type="entry name" value="Iron_ascorbate_oxido_reductase"/>
</dbReference>
<comment type="similarity">
    <text evidence="10">Belongs to the iron/ascorbate-dependent oxidoreductase family.</text>
</comment>
<evidence type="ECO:0000259" key="11">
    <source>
        <dbReference type="PROSITE" id="PS51471"/>
    </source>
</evidence>
<dbReference type="PANTHER" id="PTHR47990">
    <property type="entry name" value="2-OXOGLUTARATE (2OG) AND FE(II)-DEPENDENT OXYGENASE SUPERFAMILY PROTEIN-RELATED"/>
    <property type="match status" value="1"/>
</dbReference>
<dbReference type="InterPro" id="IPR005123">
    <property type="entry name" value="Oxoglu/Fe-dep_dioxygenase_dom"/>
</dbReference>
<dbReference type="PRINTS" id="PR00682">
    <property type="entry name" value="IPNSYNTHASE"/>
</dbReference>
<evidence type="ECO:0000256" key="4">
    <source>
        <dbReference type="ARBA" id="ARBA00019045"/>
    </source>
</evidence>
<dbReference type="AlphaFoldDB" id="A0A084SWD8"/>
<evidence type="ECO:0000256" key="5">
    <source>
        <dbReference type="ARBA" id="ARBA00022666"/>
    </source>
</evidence>
<dbReference type="Proteomes" id="UP000028547">
    <property type="component" value="Unassembled WGS sequence"/>
</dbReference>
<dbReference type="SUPFAM" id="SSF51197">
    <property type="entry name" value="Clavaminate synthase-like"/>
    <property type="match status" value="1"/>
</dbReference>
<dbReference type="PROSITE" id="PS51471">
    <property type="entry name" value="FE2OG_OXY"/>
    <property type="match status" value="1"/>
</dbReference>
<dbReference type="Pfam" id="PF14226">
    <property type="entry name" value="DIOX_N"/>
    <property type="match status" value="1"/>
</dbReference>
<organism evidence="12 13">
    <name type="scientific">Archangium violaceum Cb vi76</name>
    <dbReference type="NCBI Taxonomy" id="1406225"/>
    <lineage>
        <taxon>Bacteria</taxon>
        <taxon>Pseudomonadati</taxon>
        <taxon>Myxococcota</taxon>
        <taxon>Myxococcia</taxon>
        <taxon>Myxococcales</taxon>
        <taxon>Cystobacterineae</taxon>
        <taxon>Archangiaceae</taxon>
        <taxon>Archangium</taxon>
    </lineage>
</organism>
<comment type="pathway">
    <text evidence="1">Alkene biosynthesis; ethylene biosynthesis via 2-oxoglutarate.</text>
</comment>
<name>A0A084SWD8_9BACT</name>
<sequence length="320" mass="35847">MSPSPRRIPLVNLSHYRSGNPEERARFVRVFGEALKEFGFVSVEGHGIDDGLIRRTYADVESFFRLPEQVKHRYHVAEFGGQRAYTPFGKEHAKNRTVGDLKEFYHVGRDLPEGHPRRPDTAAYNVWPEEVPSFRSNTLALFNALDEAAGLMLQAVAEYFGIERNTFSDMAQDGTSVLRVIHYPPLKEKFIPGAVRAAEHEDINLLTLLCEGTASGLEILTRDGEWIPVDTLRGQIVVDSGDMMSRITNGVIPATTHRVVNPPSAAEDNTRYSMPFFVHPYPECVLEPLPGTVTPEKPGQPPITADAFLKQRLREIGLIK</sequence>
<dbReference type="GO" id="GO:0046872">
    <property type="term" value="F:metal ion binding"/>
    <property type="evidence" value="ECO:0007669"/>
    <property type="project" value="UniProtKB-KW"/>
</dbReference>
<dbReference type="EMBL" id="JPMI01000079">
    <property type="protein sequence ID" value="KFA92773.1"/>
    <property type="molecule type" value="Genomic_DNA"/>
</dbReference>
<comment type="catalytic activity">
    <reaction evidence="9">
        <text>L-arginine + 2-oxoglutarate + O2 = guanidine + L-glutamate 5-semialdehyde + succinate + CO2</text>
        <dbReference type="Rhea" id="RHEA:31535"/>
        <dbReference type="ChEBI" id="CHEBI:15379"/>
        <dbReference type="ChEBI" id="CHEBI:16526"/>
        <dbReference type="ChEBI" id="CHEBI:16810"/>
        <dbReference type="ChEBI" id="CHEBI:30031"/>
        <dbReference type="ChEBI" id="CHEBI:30087"/>
        <dbReference type="ChEBI" id="CHEBI:32682"/>
        <dbReference type="ChEBI" id="CHEBI:58066"/>
        <dbReference type="EC" id="1.14.20.7"/>
    </reaction>
</comment>
<evidence type="ECO:0000256" key="1">
    <source>
        <dbReference type="ARBA" id="ARBA00004767"/>
    </source>
</evidence>
<comment type="catalytic activity">
    <reaction evidence="8">
        <text>2-oxoglutarate + O2 + 2 H(+) = ethene + 3 CO2 + H2O</text>
        <dbReference type="Rhea" id="RHEA:31523"/>
        <dbReference type="ChEBI" id="CHEBI:15377"/>
        <dbReference type="ChEBI" id="CHEBI:15378"/>
        <dbReference type="ChEBI" id="CHEBI:15379"/>
        <dbReference type="ChEBI" id="CHEBI:16526"/>
        <dbReference type="ChEBI" id="CHEBI:16810"/>
        <dbReference type="ChEBI" id="CHEBI:18153"/>
        <dbReference type="EC" id="1.13.12.19"/>
    </reaction>
</comment>
<dbReference type="InterPro" id="IPR026992">
    <property type="entry name" value="DIOX_N"/>
</dbReference>
<dbReference type="EC" id="1.14.20.7" evidence="2"/>
<evidence type="ECO:0000256" key="3">
    <source>
        <dbReference type="ARBA" id="ARBA00012531"/>
    </source>
</evidence>
<dbReference type="RefSeq" id="WP_043394094.1">
    <property type="nucleotide sequence ID" value="NZ_JPMI01000079.1"/>
</dbReference>
<gene>
    <name evidence="12" type="ORF">Q664_13005</name>
</gene>
<dbReference type="InterPro" id="IPR044861">
    <property type="entry name" value="IPNS-like_FE2OG_OXY"/>
</dbReference>
<evidence type="ECO:0000256" key="8">
    <source>
        <dbReference type="ARBA" id="ARBA00047725"/>
    </source>
</evidence>
<evidence type="ECO:0000256" key="10">
    <source>
        <dbReference type="RuleBase" id="RU003682"/>
    </source>
</evidence>
<dbReference type="GO" id="GO:0102276">
    <property type="term" value="F:2-oxoglutarate oxygenase/decarboxylase (ethylene-forming) activity"/>
    <property type="evidence" value="ECO:0007669"/>
    <property type="project" value="UniProtKB-EC"/>
</dbReference>
<evidence type="ECO:0000256" key="6">
    <source>
        <dbReference type="ARBA" id="ARBA00031011"/>
    </source>
</evidence>
<dbReference type="GO" id="GO:0009693">
    <property type="term" value="P:ethylene biosynthetic process"/>
    <property type="evidence" value="ECO:0007669"/>
    <property type="project" value="UniProtKB-KW"/>
</dbReference>
<evidence type="ECO:0000313" key="12">
    <source>
        <dbReference type="EMBL" id="KFA92773.1"/>
    </source>
</evidence>
<protein>
    <recommendedName>
        <fullName evidence="4">2-oxoglutarate-dependent ethylene/succinate-forming enzyme</fullName>
        <ecNumber evidence="3">1.13.12.19</ecNumber>
        <ecNumber evidence="2">1.14.20.7</ecNumber>
    </recommendedName>
    <alternativeName>
        <fullName evidence="6">2-oxoglutarate dioxygenase (ethylene-forming)</fullName>
    </alternativeName>
    <alternativeName>
        <fullName evidence="7">2-oxoglutarate/L-arginine monooxygenase/decarboxylase (succinate-forming)</fullName>
    </alternativeName>
</protein>